<sequence>MISDLNNGAEIIGEIGTSLNEMTNNENKVFEAACIAQMKTNCIIITHTTLGTYAKEQVQFFKDRNINLRKIIISHVALSKDFDMILELVKQGVNVAFDTIGKEKYCVDDIQADYIKRLIELGYEKQILMSMDCTRQSHLKKNGGHGFSYLIDIFVPLLKEKGITENSLQQIMCNNFTEIMEA</sequence>
<accession>A0A645EU29</accession>
<dbReference type="EMBL" id="VSSQ01050852">
    <property type="protein sequence ID" value="MPN04936.1"/>
    <property type="molecule type" value="Genomic_DNA"/>
</dbReference>
<evidence type="ECO:0000256" key="1">
    <source>
        <dbReference type="ARBA" id="ARBA00022723"/>
    </source>
</evidence>
<dbReference type="PANTHER" id="PTHR10819:SF3">
    <property type="entry name" value="PHOSPHOTRIESTERASE-RELATED PROTEIN"/>
    <property type="match status" value="1"/>
</dbReference>
<dbReference type="GO" id="GO:0008270">
    <property type="term" value="F:zinc ion binding"/>
    <property type="evidence" value="ECO:0007669"/>
    <property type="project" value="InterPro"/>
</dbReference>
<dbReference type="PROSITE" id="PS51347">
    <property type="entry name" value="PHOSPHOTRIESTERASE_2"/>
    <property type="match status" value="1"/>
</dbReference>
<evidence type="ECO:0000313" key="3">
    <source>
        <dbReference type="EMBL" id="MPN04936.1"/>
    </source>
</evidence>
<name>A0A645EU29_9ZZZZ</name>
<proteinExistence type="predicted"/>
<evidence type="ECO:0000256" key="2">
    <source>
        <dbReference type="ARBA" id="ARBA00022801"/>
    </source>
</evidence>
<dbReference type="InterPro" id="IPR032466">
    <property type="entry name" value="Metal_Hydrolase"/>
</dbReference>
<dbReference type="SUPFAM" id="SSF51556">
    <property type="entry name" value="Metallo-dependent hydrolases"/>
    <property type="match status" value="1"/>
</dbReference>
<comment type="caution">
    <text evidence="3">The sequence shown here is derived from an EMBL/GenBank/DDBJ whole genome shotgun (WGS) entry which is preliminary data.</text>
</comment>
<gene>
    <name evidence="3" type="primary">php_4</name>
    <name evidence="3" type="ORF">SDC9_152184</name>
</gene>
<protein>
    <submittedName>
        <fullName evidence="3">Phosphotriesterase homology protein</fullName>
    </submittedName>
</protein>
<dbReference type="AlphaFoldDB" id="A0A645EU29"/>
<dbReference type="Pfam" id="PF02126">
    <property type="entry name" value="PTE"/>
    <property type="match status" value="1"/>
</dbReference>
<organism evidence="3">
    <name type="scientific">bioreactor metagenome</name>
    <dbReference type="NCBI Taxonomy" id="1076179"/>
    <lineage>
        <taxon>unclassified sequences</taxon>
        <taxon>metagenomes</taxon>
        <taxon>ecological metagenomes</taxon>
    </lineage>
</organism>
<keyword evidence="1" id="KW-0479">Metal-binding</keyword>
<dbReference type="GO" id="GO:0016787">
    <property type="term" value="F:hydrolase activity"/>
    <property type="evidence" value="ECO:0007669"/>
    <property type="project" value="UniProtKB-KW"/>
</dbReference>
<reference evidence="3" key="1">
    <citation type="submission" date="2019-08" db="EMBL/GenBank/DDBJ databases">
        <authorList>
            <person name="Kucharzyk K."/>
            <person name="Murdoch R.W."/>
            <person name="Higgins S."/>
            <person name="Loffler F."/>
        </authorList>
    </citation>
    <scope>NUCLEOTIDE SEQUENCE</scope>
</reference>
<dbReference type="Gene3D" id="3.20.20.140">
    <property type="entry name" value="Metal-dependent hydrolases"/>
    <property type="match status" value="1"/>
</dbReference>
<dbReference type="InterPro" id="IPR001559">
    <property type="entry name" value="Phosphotriesterase"/>
</dbReference>
<keyword evidence="2" id="KW-0378">Hydrolase</keyword>
<dbReference type="PANTHER" id="PTHR10819">
    <property type="entry name" value="PHOSPHOTRIESTERASE-RELATED"/>
    <property type="match status" value="1"/>
</dbReference>